<feature type="non-terminal residue" evidence="1">
    <location>
        <position position="1"/>
    </location>
</feature>
<accession>A0AAN4ZLQ5</accession>
<dbReference type="Proteomes" id="UP001328107">
    <property type="component" value="Unassembled WGS sequence"/>
</dbReference>
<protein>
    <submittedName>
        <fullName evidence="1">Uncharacterized protein</fullName>
    </submittedName>
</protein>
<sequence>LLLLALCSTSFATTREEYRQRQENGKKNYENLKLLMPEPLQQQILKEKGGYALSVILASAYEMGIQKG</sequence>
<evidence type="ECO:0000313" key="1">
    <source>
        <dbReference type="EMBL" id="GMR43538.1"/>
    </source>
</evidence>
<proteinExistence type="predicted"/>
<gene>
    <name evidence="1" type="ORF">PMAYCL1PPCAC_13733</name>
</gene>
<dbReference type="EMBL" id="BTRK01000003">
    <property type="protein sequence ID" value="GMR43538.1"/>
    <property type="molecule type" value="Genomic_DNA"/>
</dbReference>
<comment type="caution">
    <text evidence="1">The sequence shown here is derived from an EMBL/GenBank/DDBJ whole genome shotgun (WGS) entry which is preliminary data.</text>
</comment>
<name>A0AAN4ZLQ5_9BILA</name>
<keyword evidence="2" id="KW-1185">Reference proteome</keyword>
<organism evidence="1 2">
    <name type="scientific">Pristionchus mayeri</name>
    <dbReference type="NCBI Taxonomy" id="1317129"/>
    <lineage>
        <taxon>Eukaryota</taxon>
        <taxon>Metazoa</taxon>
        <taxon>Ecdysozoa</taxon>
        <taxon>Nematoda</taxon>
        <taxon>Chromadorea</taxon>
        <taxon>Rhabditida</taxon>
        <taxon>Rhabditina</taxon>
        <taxon>Diplogasteromorpha</taxon>
        <taxon>Diplogasteroidea</taxon>
        <taxon>Neodiplogasteridae</taxon>
        <taxon>Pristionchus</taxon>
    </lineage>
</organism>
<evidence type="ECO:0000313" key="2">
    <source>
        <dbReference type="Proteomes" id="UP001328107"/>
    </source>
</evidence>
<feature type="non-terminal residue" evidence="1">
    <location>
        <position position="68"/>
    </location>
</feature>
<dbReference type="AlphaFoldDB" id="A0AAN4ZLQ5"/>
<reference evidence="2" key="1">
    <citation type="submission" date="2022-10" db="EMBL/GenBank/DDBJ databases">
        <title>Genome assembly of Pristionchus species.</title>
        <authorList>
            <person name="Yoshida K."/>
            <person name="Sommer R.J."/>
        </authorList>
    </citation>
    <scope>NUCLEOTIDE SEQUENCE [LARGE SCALE GENOMIC DNA]</scope>
    <source>
        <strain evidence="2">RS5460</strain>
    </source>
</reference>